<evidence type="ECO:0000313" key="3">
    <source>
        <dbReference type="Proteomes" id="UP001314796"/>
    </source>
</evidence>
<protein>
    <submittedName>
        <fullName evidence="2">ABC-2 type transport system permease protein</fullName>
    </submittedName>
</protein>
<dbReference type="Proteomes" id="UP001314796">
    <property type="component" value="Unassembled WGS sequence"/>
</dbReference>
<accession>A0ABS2NRT6</accession>
<sequence>MKRLSKYFHIFKVSISNNLVYVLNFITRNLFFLFIVYVMLLLWSNIYGQKGEVISGYSLRQMIWYLIVGEMVVLSKSNVFSEVAEDVKKGQIAYLLNKPYNYILYCFSNSLGEMGTRLLTNLFLGGLMGLLYVGPLQDFSLIHLPFILASILLGIFINFFIFISLALTAFWLEENSAFMWIYTKLVFTLGGMLIPLEMFPDWLEKVARYLPFAYVTYGPAKLAVDFNWGNYINTVFLQVGYLLIFILISLGVFRKGVRALNVNGG</sequence>
<evidence type="ECO:0000313" key="2">
    <source>
        <dbReference type="EMBL" id="MBM7615679.1"/>
    </source>
</evidence>
<dbReference type="PANTHER" id="PTHR36832">
    <property type="entry name" value="SLR1174 PROTEIN-RELATED"/>
    <property type="match status" value="1"/>
</dbReference>
<name>A0ABS2NRT6_9FIRM</name>
<dbReference type="PANTHER" id="PTHR36832:SF1">
    <property type="entry name" value="SLR1174 PROTEIN"/>
    <property type="match status" value="1"/>
</dbReference>
<organism evidence="2 3">
    <name type="scientific">Alkaliphilus hydrothermalis</name>
    <dbReference type="NCBI Taxonomy" id="1482730"/>
    <lineage>
        <taxon>Bacteria</taxon>
        <taxon>Bacillati</taxon>
        <taxon>Bacillota</taxon>
        <taxon>Clostridia</taxon>
        <taxon>Peptostreptococcales</taxon>
        <taxon>Natronincolaceae</taxon>
        <taxon>Alkaliphilus</taxon>
    </lineage>
</organism>
<dbReference type="InterPro" id="IPR010390">
    <property type="entry name" value="ABC-2_transporter-like"/>
</dbReference>
<reference evidence="2 3" key="1">
    <citation type="submission" date="2021-01" db="EMBL/GenBank/DDBJ databases">
        <title>Genomic Encyclopedia of Type Strains, Phase IV (KMG-IV): sequencing the most valuable type-strain genomes for metagenomic binning, comparative biology and taxonomic classification.</title>
        <authorList>
            <person name="Goeker M."/>
        </authorList>
    </citation>
    <scope>NUCLEOTIDE SEQUENCE [LARGE SCALE GENOMIC DNA]</scope>
    <source>
        <strain evidence="2 3">DSM 25890</strain>
    </source>
</reference>
<comment type="caution">
    <text evidence="2">The sequence shown here is derived from an EMBL/GenBank/DDBJ whole genome shotgun (WGS) entry which is preliminary data.</text>
</comment>
<feature type="transmembrane region" description="Helical" evidence="1">
    <location>
        <begin position="231"/>
        <end position="253"/>
    </location>
</feature>
<feature type="transmembrane region" description="Helical" evidence="1">
    <location>
        <begin position="146"/>
        <end position="172"/>
    </location>
</feature>
<keyword evidence="1" id="KW-1133">Transmembrane helix</keyword>
<dbReference type="RefSeq" id="WP_204403164.1">
    <property type="nucleotide sequence ID" value="NZ_JAFBEE010000016.1"/>
</dbReference>
<keyword evidence="1" id="KW-0812">Transmembrane</keyword>
<evidence type="ECO:0000256" key="1">
    <source>
        <dbReference type="SAM" id="Phobius"/>
    </source>
</evidence>
<dbReference type="EMBL" id="JAFBEE010000016">
    <property type="protein sequence ID" value="MBM7615679.1"/>
    <property type="molecule type" value="Genomic_DNA"/>
</dbReference>
<feature type="transmembrane region" description="Helical" evidence="1">
    <location>
        <begin position="118"/>
        <end position="134"/>
    </location>
</feature>
<keyword evidence="1" id="KW-0472">Membrane</keyword>
<dbReference type="Pfam" id="PF06182">
    <property type="entry name" value="ABC2_membrane_6"/>
    <property type="match status" value="1"/>
</dbReference>
<feature type="transmembrane region" description="Helical" evidence="1">
    <location>
        <begin position="63"/>
        <end position="81"/>
    </location>
</feature>
<feature type="transmembrane region" description="Helical" evidence="1">
    <location>
        <begin position="21"/>
        <end position="43"/>
    </location>
</feature>
<keyword evidence="3" id="KW-1185">Reference proteome</keyword>
<proteinExistence type="predicted"/>
<gene>
    <name evidence="2" type="ORF">JOC73_002253</name>
</gene>
<feature type="transmembrane region" description="Helical" evidence="1">
    <location>
        <begin position="179"/>
        <end position="196"/>
    </location>
</feature>